<gene>
    <name evidence="1" type="ORF">BDN72DRAFT_64542</name>
</gene>
<protein>
    <submittedName>
        <fullName evidence="1">Uncharacterized protein</fullName>
    </submittedName>
</protein>
<accession>A0ACD3ARZ5</accession>
<keyword evidence="2" id="KW-1185">Reference proteome</keyword>
<organism evidence="1 2">
    <name type="scientific">Pluteus cervinus</name>
    <dbReference type="NCBI Taxonomy" id="181527"/>
    <lineage>
        <taxon>Eukaryota</taxon>
        <taxon>Fungi</taxon>
        <taxon>Dikarya</taxon>
        <taxon>Basidiomycota</taxon>
        <taxon>Agaricomycotina</taxon>
        <taxon>Agaricomycetes</taxon>
        <taxon>Agaricomycetidae</taxon>
        <taxon>Agaricales</taxon>
        <taxon>Pluteineae</taxon>
        <taxon>Pluteaceae</taxon>
        <taxon>Pluteus</taxon>
    </lineage>
</organism>
<reference evidence="1 2" key="1">
    <citation type="journal article" date="2019" name="Nat. Ecol. Evol.">
        <title>Megaphylogeny resolves global patterns of mushroom evolution.</title>
        <authorList>
            <person name="Varga T."/>
            <person name="Krizsan K."/>
            <person name="Foldi C."/>
            <person name="Dima B."/>
            <person name="Sanchez-Garcia M."/>
            <person name="Sanchez-Ramirez S."/>
            <person name="Szollosi G.J."/>
            <person name="Szarkandi J.G."/>
            <person name="Papp V."/>
            <person name="Albert L."/>
            <person name="Andreopoulos W."/>
            <person name="Angelini C."/>
            <person name="Antonin V."/>
            <person name="Barry K.W."/>
            <person name="Bougher N.L."/>
            <person name="Buchanan P."/>
            <person name="Buyck B."/>
            <person name="Bense V."/>
            <person name="Catcheside P."/>
            <person name="Chovatia M."/>
            <person name="Cooper J."/>
            <person name="Damon W."/>
            <person name="Desjardin D."/>
            <person name="Finy P."/>
            <person name="Geml J."/>
            <person name="Haridas S."/>
            <person name="Hughes K."/>
            <person name="Justo A."/>
            <person name="Karasinski D."/>
            <person name="Kautmanova I."/>
            <person name="Kiss B."/>
            <person name="Kocsube S."/>
            <person name="Kotiranta H."/>
            <person name="LaButti K.M."/>
            <person name="Lechner B.E."/>
            <person name="Liimatainen K."/>
            <person name="Lipzen A."/>
            <person name="Lukacs Z."/>
            <person name="Mihaltcheva S."/>
            <person name="Morgado L.N."/>
            <person name="Niskanen T."/>
            <person name="Noordeloos M.E."/>
            <person name="Ohm R.A."/>
            <person name="Ortiz-Santana B."/>
            <person name="Ovrebo C."/>
            <person name="Racz N."/>
            <person name="Riley R."/>
            <person name="Savchenko A."/>
            <person name="Shiryaev A."/>
            <person name="Soop K."/>
            <person name="Spirin V."/>
            <person name="Szebenyi C."/>
            <person name="Tomsovsky M."/>
            <person name="Tulloss R.E."/>
            <person name="Uehling J."/>
            <person name="Grigoriev I.V."/>
            <person name="Vagvolgyi C."/>
            <person name="Papp T."/>
            <person name="Martin F.M."/>
            <person name="Miettinen O."/>
            <person name="Hibbett D.S."/>
            <person name="Nagy L.G."/>
        </authorList>
    </citation>
    <scope>NUCLEOTIDE SEQUENCE [LARGE SCALE GENOMIC DNA]</scope>
    <source>
        <strain evidence="1 2">NL-1719</strain>
    </source>
</reference>
<evidence type="ECO:0000313" key="1">
    <source>
        <dbReference type="EMBL" id="TFK68086.1"/>
    </source>
</evidence>
<name>A0ACD3ARZ5_9AGAR</name>
<sequence>MSKLRNRNRHAPRSTRGTKAPNKSRGASSETLDTGPNTSTTAIPIASGRSVPKSSGSASIPDDPASSSPLRRSPRLAVLEKAGKVKKGLEDVAKDENFHNLEDDDLIADKVTGIVDTLKELEAAQEANDGKGIDTKAFSFSRVTNKEYPRFGAVLRTGVPLKKLALRVDDKIIKGFEKAWAGIRGEALRSLKDTLRFTAVSSEDRSRSLIDKEAGFVLRLTDPDPENLDSEADEFTGEGTNNGARADEDIHPEVDEGPNDPTSQLGGSVKGPEASFVFPEVSVDAKDTDGKKKTIRIDYGSYQTLLTGRLDLLMLTTEDTDYDLRTKILTRKSLSEVQSDLAWRSTSTETHFLIIEAKRQEADLATHMPQVVAQSLAL</sequence>
<dbReference type="EMBL" id="ML208360">
    <property type="protein sequence ID" value="TFK68086.1"/>
    <property type="molecule type" value="Genomic_DNA"/>
</dbReference>
<evidence type="ECO:0000313" key="2">
    <source>
        <dbReference type="Proteomes" id="UP000308600"/>
    </source>
</evidence>
<proteinExistence type="predicted"/>
<dbReference type="Proteomes" id="UP000308600">
    <property type="component" value="Unassembled WGS sequence"/>
</dbReference>